<sequence>MQKTLGKSGPEVTAIGIGTWSWGDRIFWGYGNQYDAADVEAAFLAAVEAGITLFDTAEVYGLGESERLLGRFSQTHSVQIATKYGPLPWRLTGQSVTDALQDSLKRLQASRITLYQVHWPFNFLMSSESLFSALAQAVSDGWIETVGVSNYSATQMTEAHRILARHGVPLAVNQVRYALVNRQIEQNGILEAARRLGVTILAYSPLAQGLLTGKYAAGAKPDGARQLDSRFSTQGLTKLAPVTQLLQQYADRHERTMAQVALNWLIHQEGVIAIPGAKTAKQARDNAGAMGWSLTEQEHSELERVSRPWLQ</sequence>
<feature type="domain" description="NADP-dependent oxidoreductase" evidence="2">
    <location>
        <begin position="14"/>
        <end position="305"/>
    </location>
</feature>
<dbReference type="EC" id="1.-.-.-" evidence="3"/>
<dbReference type="PRINTS" id="PR00069">
    <property type="entry name" value="ALDKETRDTASE"/>
</dbReference>
<proteinExistence type="predicted"/>
<evidence type="ECO:0000313" key="3">
    <source>
        <dbReference type="EMBL" id="PZD74650.1"/>
    </source>
</evidence>
<organism evidence="3 4">
    <name type="scientific">Acaryochloris thomasi RCC1774</name>
    <dbReference type="NCBI Taxonomy" id="1764569"/>
    <lineage>
        <taxon>Bacteria</taxon>
        <taxon>Bacillati</taxon>
        <taxon>Cyanobacteriota</taxon>
        <taxon>Cyanophyceae</taxon>
        <taxon>Acaryochloridales</taxon>
        <taxon>Acaryochloridaceae</taxon>
        <taxon>Acaryochloris</taxon>
        <taxon>Acaryochloris thomasi</taxon>
    </lineage>
</organism>
<dbReference type="EMBL" id="PQWO01000002">
    <property type="protein sequence ID" value="PZD74650.1"/>
    <property type="molecule type" value="Genomic_DNA"/>
</dbReference>
<accession>A0A2W1JMT3</accession>
<reference evidence="3 4" key="1">
    <citation type="journal article" date="2018" name="Sci. Rep.">
        <title>A novel species of the marine cyanobacterium Acaryochloris with a unique pigment content and lifestyle.</title>
        <authorList>
            <person name="Partensky F."/>
            <person name="Six C."/>
            <person name="Ratin M."/>
            <person name="Garczarek L."/>
            <person name="Vaulot D."/>
            <person name="Probert I."/>
            <person name="Calteau A."/>
            <person name="Gourvil P."/>
            <person name="Marie D."/>
            <person name="Grebert T."/>
            <person name="Bouchier C."/>
            <person name="Le Panse S."/>
            <person name="Gachenot M."/>
            <person name="Rodriguez F."/>
            <person name="Garrido J.L."/>
        </authorList>
    </citation>
    <scope>NUCLEOTIDE SEQUENCE [LARGE SCALE GENOMIC DNA]</scope>
    <source>
        <strain evidence="3 4">RCC1774</strain>
    </source>
</reference>
<dbReference type="RefSeq" id="WP_199464275.1">
    <property type="nucleotide sequence ID" value="NZ_CAWNWM010000002.1"/>
</dbReference>
<dbReference type="InterPro" id="IPR050791">
    <property type="entry name" value="Aldo-Keto_reductase"/>
</dbReference>
<evidence type="ECO:0000256" key="1">
    <source>
        <dbReference type="ARBA" id="ARBA00023002"/>
    </source>
</evidence>
<keyword evidence="1 3" id="KW-0560">Oxidoreductase</keyword>
<dbReference type="Pfam" id="PF00248">
    <property type="entry name" value="Aldo_ket_red"/>
    <property type="match status" value="1"/>
</dbReference>
<dbReference type="SUPFAM" id="SSF51430">
    <property type="entry name" value="NAD(P)-linked oxidoreductase"/>
    <property type="match status" value="1"/>
</dbReference>
<dbReference type="PANTHER" id="PTHR43625:SF88">
    <property type="entry name" value="OS07G0143000 PROTEIN"/>
    <property type="match status" value="1"/>
</dbReference>
<dbReference type="InterPro" id="IPR020471">
    <property type="entry name" value="AKR"/>
</dbReference>
<dbReference type="AlphaFoldDB" id="A0A2W1JMT3"/>
<dbReference type="GO" id="GO:0016491">
    <property type="term" value="F:oxidoreductase activity"/>
    <property type="evidence" value="ECO:0007669"/>
    <property type="project" value="UniProtKB-KW"/>
</dbReference>
<dbReference type="InterPro" id="IPR036812">
    <property type="entry name" value="NAD(P)_OxRdtase_dom_sf"/>
</dbReference>
<dbReference type="GO" id="GO:0005737">
    <property type="term" value="C:cytoplasm"/>
    <property type="evidence" value="ECO:0007669"/>
    <property type="project" value="TreeGrafter"/>
</dbReference>
<protein>
    <submittedName>
        <fullName evidence="3">Putative oxidoreductase</fullName>
        <ecNumber evidence="3">1.-.-.-</ecNumber>
    </submittedName>
</protein>
<dbReference type="InterPro" id="IPR023210">
    <property type="entry name" value="NADP_OxRdtase_dom"/>
</dbReference>
<dbReference type="Proteomes" id="UP000248857">
    <property type="component" value="Unassembled WGS sequence"/>
</dbReference>
<name>A0A2W1JMT3_9CYAN</name>
<dbReference type="PANTHER" id="PTHR43625">
    <property type="entry name" value="AFLATOXIN B1 ALDEHYDE REDUCTASE"/>
    <property type="match status" value="1"/>
</dbReference>
<comment type="caution">
    <text evidence="3">The sequence shown here is derived from an EMBL/GenBank/DDBJ whole genome shotgun (WGS) entry which is preliminary data.</text>
</comment>
<evidence type="ECO:0000313" key="4">
    <source>
        <dbReference type="Proteomes" id="UP000248857"/>
    </source>
</evidence>
<dbReference type="CDD" id="cd19093">
    <property type="entry name" value="AKR_AtPLR-like"/>
    <property type="match status" value="1"/>
</dbReference>
<dbReference type="Gene3D" id="3.20.20.100">
    <property type="entry name" value="NADP-dependent oxidoreductase domain"/>
    <property type="match status" value="1"/>
</dbReference>
<gene>
    <name evidence="3" type="ORF">C1752_00700</name>
</gene>
<evidence type="ECO:0000259" key="2">
    <source>
        <dbReference type="Pfam" id="PF00248"/>
    </source>
</evidence>
<keyword evidence="4" id="KW-1185">Reference proteome</keyword>